<reference evidence="1 2" key="1">
    <citation type="journal article" date="2016" name="Nat. Commun.">
        <title>Thousands of microbial genomes shed light on interconnected biogeochemical processes in an aquifer system.</title>
        <authorList>
            <person name="Anantharaman K."/>
            <person name="Brown C.T."/>
            <person name="Hug L.A."/>
            <person name="Sharon I."/>
            <person name="Castelle C.J."/>
            <person name="Probst A.J."/>
            <person name="Thomas B.C."/>
            <person name="Singh A."/>
            <person name="Wilkins M.J."/>
            <person name="Karaoz U."/>
            <person name="Brodie E.L."/>
            <person name="Williams K.H."/>
            <person name="Hubbard S.S."/>
            <person name="Banfield J.F."/>
        </authorList>
    </citation>
    <scope>NUCLEOTIDE SEQUENCE [LARGE SCALE GENOMIC DNA]</scope>
</reference>
<organism evidence="1 2">
    <name type="scientific">Candidatus Magasanikbacteria bacterium RIFOXYC2_FULL_42_28</name>
    <dbReference type="NCBI Taxonomy" id="1798704"/>
    <lineage>
        <taxon>Bacteria</taxon>
        <taxon>Candidatus Magasanikiibacteriota</taxon>
    </lineage>
</organism>
<dbReference type="EMBL" id="MFQZ01000004">
    <property type="protein sequence ID" value="OGH88275.1"/>
    <property type="molecule type" value="Genomic_DNA"/>
</dbReference>
<dbReference type="STRING" id="1798704.A3J93_02025"/>
<gene>
    <name evidence="1" type="ORF">A3J93_02025</name>
</gene>
<name>A0A1F6NWH4_9BACT</name>
<comment type="caution">
    <text evidence="1">The sequence shown here is derived from an EMBL/GenBank/DDBJ whole genome shotgun (WGS) entry which is preliminary data.</text>
</comment>
<dbReference type="AlphaFoldDB" id="A0A1F6NWH4"/>
<proteinExistence type="predicted"/>
<dbReference type="Proteomes" id="UP000177907">
    <property type="component" value="Unassembled WGS sequence"/>
</dbReference>
<accession>A0A1F6NWH4</accession>
<evidence type="ECO:0000313" key="2">
    <source>
        <dbReference type="Proteomes" id="UP000177907"/>
    </source>
</evidence>
<dbReference type="InterPro" id="IPR043722">
    <property type="entry name" value="DUF5663"/>
</dbReference>
<evidence type="ECO:0000313" key="1">
    <source>
        <dbReference type="EMBL" id="OGH88275.1"/>
    </source>
</evidence>
<protein>
    <submittedName>
        <fullName evidence="1">Uncharacterized protein</fullName>
    </submittedName>
</protein>
<sequence>MPVQTTNPIEEYVLEALKANGFEKMNDEAQATYFPQFVAHAEQRLGAALLPFMNEKSANEFAKLMKNSKIDPKVWWQFWEKNVPNFVEVVKKTLADFAVEVKQAFGE</sequence>
<dbReference type="Pfam" id="PF18908">
    <property type="entry name" value="DUF5663"/>
    <property type="match status" value="1"/>
</dbReference>